<evidence type="ECO:0000256" key="1">
    <source>
        <dbReference type="SAM" id="Phobius"/>
    </source>
</evidence>
<keyword evidence="1" id="KW-0472">Membrane</keyword>
<keyword evidence="1" id="KW-1133">Transmembrane helix</keyword>
<gene>
    <name evidence="2" type="ORF">MYAER_3612</name>
</gene>
<proteinExistence type="predicted"/>
<dbReference type="RefSeq" id="WP_046663023.1">
    <property type="nucleotide sequence ID" value="NZ_CP011304.1"/>
</dbReference>
<dbReference type="EMBL" id="CP011304">
    <property type="protein sequence ID" value="AKE65948.1"/>
    <property type="molecule type" value="Genomic_DNA"/>
</dbReference>
<feature type="transmembrane region" description="Helical" evidence="1">
    <location>
        <begin position="12"/>
        <end position="30"/>
    </location>
</feature>
<keyword evidence="1" id="KW-0812">Transmembrane</keyword>
<evidence type="ECO:0000313" key="2">
    <source>
        <dbReference type="EMBL" id="AKE65948.1"/>
    </source>
</evidence>
<reference evidence="2 3" key="1">
    <citation type="journal article" date="2015" name="Genome Announc.">
        <title>Complete Genome Sequence of Microcystis aeruginosa NIES-2549, a Bloom-Forming Cyanobacterium from Lake Kasumigaura, Japan.</title>
        <authorList>
            <person name="Yamaguchi H."/>
            <person name="Suzuki S."/>
            <person name="Tanabe Y."/>
            <person name="Osana Y."/>
            <person name="Shimura Y."/>
            <person name="Ishida K."/>
            <person name="Kawachi M."/>
        </authorList>
    </citation>
    <scope>NUCLEOTIDE SEQUENCE [LARGE SCALE GENOMIC DNA]</scope>
    <source>
        <strain evidence="2 3">NIES-2549</strain>
    </source>
</reference>
<evidence type="ECO:0000313" key="3">
    <source>
        <dbReference type="Proteomes" id="UP000034103"/>
    </source>
</evidence>
<dbReference type="PATRIC" id="fig|1641812.3.peg.3727"/>
<dbReference type="AlphaFoldDB" id="A0A0F6RN94"/>
<dbReference type="Proteomes" id="UP000034103">
    <property type="component" value="Chromosome"/>
</dbReference>
<accession>A0A0F6RN94</accession>
<protein>
    <submittedName>
        <fullName evidence="2">Uncharacterized protein</fullName>
    </submittedName>
</protein>
<dbReference type="HOGENOM" id="CLU_495918_0_0_3"/>
<name>A0A0F6RN94_MICAE</name>
<organism evidence="2 3">
    <name type="scientific">Microcystis aeruginosa NIES-2549</name>
    <dbReference type="NCBI Taxonomy" id="1641812"/>
    <lineage>
        <taxon>Bacteria</taxon>
        <taxon>Bacillati</taxon>
        <taxon>Cyanobacteriota</taxon>
        <taxon>Cyanophyceae</taxon>
        <taxon>Oscillatoriophycideae</taxon>
        <taxon>Chroococcales</taxon>
        <taxon>Microcystaceae</taxon>
        <taxon>Microcystis</taxon>
    </lineage>
</organism>
<sequence length="549" mass="61419">MSNVKIRLNFTTNLFTGILITFGIAISGIISQNSAVMATNIDNRITPNLSKTTKKTVAICIFGFCVDTPSLPTQIQNTIEQGASSIILQQFRSFLSNEIPISGTEHKLYPVTYSLFGEAFLPSKLYLNHFKDSHFIQSGDYQIPAHFYCTHVYTFNGSGNRYRLAKINGKMSQALSALYKRASLSEVPVQDIQKLSWSIQTGVSYHKLPESSQILVDQLIPEYRQNMNDSFMTNTINFYDNLSRQFSLPSLDKFLSNLGEIGTLVKALLRAREQVINTRLDYSTLANSFVIQQNLNLMGGIESTPWSQVNEQLYLRLIAPQGAMNDGIIQVRILRTNKQSKKVTSHRLFAMNTDINSFKLLTVNDNSVSSLPTAGELRNIISQLIGIPEANGHQAITASILSPPEIMSRTDRLGALQATKEFKPGTVGYGVYKAIEALYYGNEFLGGYGAFANKYSAEIGAFFQRSDIQELMKQPINSQANLLVAKAEFDYWTFVQNNPRSTAEDKEGARIALKFSPEVRAKLQVYYANGDYTRANLLIIKNYPGIIFH</sequence>